<dbReference type="InterPro" id="IPR024752">
    <property type="entry name" value="Myb/SANT-like_dom"/>
</dbReference>
<dbReference type="Proteomes" id="UP000030762">
    <property type="component" value="Unassembled WGS sequence"/>
</dbReference>
<proteinExistence type="predicted"/>
<dbReference type="VEuPathDB" id="FungiDB:SDRG_15575"/>
<accession>T0PZV6</accession>
<dbReference type="RefSeq" id="XP_008619973.1">
    <property type="nucleotide sequence ID" value="XM_008621751.1"/>
</dbReference>
<dbReference type="OrthoDB" id="76215at2759"/>
<evidence type="ECO:0000313" key="4">
    <source>
        <dbReference type="Proteomes" id="UP000030762"/>
    </source>
</evidence>
<feature type="region of interest" description="Disordered" evidence="1">
    <location>
        <begin position="136"/>
        <end position="167"/>
    </location>
</feature>
<dbReference type="GeneID" id="19956302"/>
<dbReference type="OMA" id="KWLLIND"/>
<dbReference type="AlphaFoldDB" id="T0PZV6"/>
<keyword evidence="4" id="KW-1185">Reference proteome</keyword>
<gene>
    <name evidence="3" type="ORF">SDRG_15575</name>
</gene>
<name>T0PZV6_SAPDV</name>
<dbReference type="PANTHER" id="PTHR47584">
    <property type="match status" value="1"/>
</dbReference>
<dbReference type="EMBL" id="JH767226">
    <property type="protein sequence ID" value="EQC26635.1"/>
    <property type="molecule type" value="Genomic_DNA"/>
</dbReference>
<dbReference type="PANTHER" id="PTHR47584:SF14">
    <property type="entry name" value="L10-INTERACTING MYB DOMAIN-CONTAINING PROTEIN-LIKE"/>
    <property type="match status" value="1"/>
</dbReference>
<sequence>MTSTLSAQWNDDRDGVLIEGFHAQVVAGMHKGRSTGSGGLKKDGWHNLLKYFNSTLGLNYQKSQLQSRWTILKKRHAIFRALKTHPEFSWDNEHNLPVAPQTVWNDFTAKYPDALQYRSAPLTFFAELDAILSGDVVPGDNGDSSDTDEDTPRRSAPRKRPAHDLLNSNIQKASRIDALVHAESSLSAAAVAAAAPHHQTIVPRHHLPMHATSLMPQPAKHEPPPSPSSPIGALTPLERALKTFFILGHHLPARKKLQFSQYLATGPPNGVVLFNCIDDETKWLLINDVLSKDS</sequence>
<evidence type="ECO:0000256" key="1">
    <source>
        <dbReference type="SAM" id="MobiDB-lite"/>
    </source>
</evidence>
<reference evidence="3 4" key="1">
    <citation type="submission" date="2012-04" db="EMBL/GenBank/DDBJ databases">
        <title>The Genome Sequence of Saprolegnia declina VS20.</title>
        <authorList>
            <consortium name="The Broad Institute Genome Sequencing Platform"/>
            <person name="Russ C."/>
            <person name="Nusbaum C."/>
            <person name="Tyler B."/>
            <person name="van West P."/>
            <person name="Dieguez-Uribeondo J."/>
            <person name="de Bruijn I."/>
            <person name="Tripathy S."/>
            <person name="Jiang R."/>
            <person name="Young S.K."/>
            <person name="Zeng Q."/>
            <person name="Gargeya S."/>
            <person name="Fitzgerald M."/>
            <person name="Haas B."/>
            <person name="Abouelleil A."/>
            <person name="Alvarado L."/>
            <person name="Arachchi H.M."/>
            <person name="Berlin A."/>
            <person name="Chapman S.B."/>
            <person name="Goldberg J."/>
            <person name="Griggs A."/>
            <person name="Gujja S."/>
            <person name="Hansen M."/>
            <person name="Howarth C."/>
            <person name="Imamovic A."/>
            <person name="Larimer J."/>
            <person name="McCowen C."/>
            <person name="Montmayeur A."/>
            <person name="Murphy C."/>
            <person name="Neiman D."/>
            <person name="Pearson M."/>
            <person name="Priest M."/>
            <person name="Roberts A."/>
            <person name="Saif S."/>
            <person name="Shea T."/>
            <person name="Sisk P."/>
            <person name="Sykes S."/>
            <person name="Wortman J."/>
            <person name="Nusbaum C."/>
            <person name="Birren B."/>
        </authorList>
    </citation>
    <scope>NUCLEOTIDE SEQUENCE [LARGE SCALE GENOMIC DNA]</scope>
    <source>
        <strain evidence="3 4">VS20</strain>
    </source>
</reference>
<dbReference type="InterPro" id="IPR045026">
    <property type="entry name" value="LIMYB"/>
</dbReference>
<evidence type="ECO:0000313" key="3">
    <source>
        <dbReference type="EMBL" id="EQC26635.1"/>
    </source>
</evidence>
<dbReference type="Pfam" id="PF12776">
    <property type="entry name" value="Myb_DNA-bind_3"/>
    <property type="match status" value="1"/>
</dbReference>
<protein>
    <recommendedName>
        <fullName evidence="2">Myb/SANT-like domain-containing protein</fullName>
    </recommendedName>
</protein>
<evidence type="ECO:0000259" key="2">
    <source>
        <dbReference type="Pfam" id="PF12776"/>
    </source>
</evidence>
<organism evidence="3 4">
    <name type="scientific">Saprolegnia diclina (strain VS20)</name>
    <dbReference type="NCBI Taxonomy" id="1156394"/>
    <lineage>
        <taxon>Eukaryota</taxon>
        <taxon>Sar</taxon>
        <taxon>Stramenopiles</taxon>
        <taxon>Oomycota</taxon>
        <taxon>Saprolegniomycetes</taxon>
        <taxon>Saprolegniales</taxon>
        <taxon>Saprolegniaceae</taxon>
        <taxon>Saprolegnia</taxon>
    </lineage>
</organism>
<feature type="domain" description="Myb/SANT-like" evidence="2">
    <location>
        <begin position="8"/>
        <end position="106"/>
    </location>
</feature>
<dbReference type="InParanoid" id="T0PZV6"/>